<keyword evidence="2" id="KW-0813">Transport</keyword>
<feature type="transmembrane region" description="Helical" evidence="6">
    <location>
        <begin position="339"/>
        <end position="360"/>
    </location>
</feature>
<proteinExistence type="predicted"/>
<evidence type="ECO:0000256" key="4">
    <source>
        <dbReference type="ARBA" id="ARBA00022989"/>
    </source>
</evidence>
<feature type="transmembrane region" description="Helical" evidence="6">
    <location>
        <begin position="203"/>
        <end position="225"/>
    </location>
</feature>
<dbReference type="EMBL" id="CP003349">
    <property type="protein sequence ID" value="AFD06764.1"/>
    <property type="molecule type" value="Genomic_DNA"/>
</dbReference>
<dbReference type="PANTHER" id="PTHR42718:SF9">
    <property type="entry name" value="MAJOR FACILITATOR SUPERFAMILY MULTIDRUG TRANSPORTER MFSC"/>
    <property type="match status" value="1"/>
</dbReference>
<feature type="transmembrane region" description="Helical" evidence="6">
    <location>
        <begin position="492"/>
        <end position="513"/>
    </location>
</feature>
<dbReference type="RefSeq" id="WP_014679991.1">
    <property type="nucleotide sequence ID" value="NC_017770.1"/>
</dbReference>
<organism evidence="7 8">
    <name type="scientific">Solitalea canadensis (strain ATCC 29591 / DSM 3403 / JCM 21819 / LMG 8368 / NBRC 15130 / NCIMB 12057 / USAM 9D)</name>
    <name type="common">Flexibacter canadensis</name>
    <dbReference type="NCBI Taxonomy" id="929556"/>
    <lineage>
        <taxon>Bacteria</taxon>
        <taxon>Pseudomonadati</taxon>
        <taxon>Bacteroidota</taxon>
        <taxon>Sphingobacteriia</taxon>
        <taxon>Sphingobacteriales</taxon>
        <taxon>Sphingobacteriaceae</taxon>
        <taxon>Solitalea</taxon>
    </lineage>
</organism>
<dbReference type="eggNOG" id="COG2814">
    <property type="taxonomic scope" value="Bacteria"/>
</dbReference>
<feature type="transmembrane region" description="Helical" evidence="6">
    <location>
        <begin position="372"/>
        <end position="391"/>
    </location>
</feature>
<dbReference type="OrthoDB" id="1404010at2"/>
<keyword evidence="5 6" id="KW-0472">Membrane</keyword>
<dbReference type="HOGENOM" id="CLU_037929_1_0_10"/>
<accession>H8KQM6</accession>
<feature type="transmembrane region" description="Helical" evidence="6">
    <location>
        <begin position="107"/>
        <end position="128"/>
    </location>
</feature>
<protein>
    <recommendedName>
        <fullName evidence="9">Major Facilitator Superfamily transporter</fullName>
    </recommendedName>
</protein>
<comment type="subcellular location">
    <subcellularLocation>
        <location evidence="1">Membrane</location>
        <topology evidence="1">Multi-pass membrane protein</topology>
    </subcellularLocation>
</comment>
<dbReference type="PANTHER" id="PTHR42718">
    <property type="entry name" value="MAJOR FACILITATOR SUPERFAMILY MULTIDRUG TRANSPORTER MFSC"/>
    <property type="match status" value="1"/>
</dbReference>
<evidence type="ECO:0000256" key="3">
    <source>
        <dbReference type="ARBA" id="ARBA00022692"/>
    </source>
</evidence>
<keyword evidence="8" id="KW-1185">Reference proteome</keyword>
<dbReference type="Proteomes" id="UP000007590">
    <property type="component" value="Chromosome"/>
</dbReference>
<feature type="transmembrane region" description="Helical" evidence="6">
    <location>
        <begin position="54"/>
        <end position="70"/>
    </location>
</feature>
<feature type="transmembrane region" description="Helical" evidence="6">
    <location>
        <begin position="307"/>
        <end position="332"/>
    </location>
</feature>
<feature type="transmembrane region" description="Helical" evidence="6">
    <location>
        <begin position="82"/>
        <end position="101"/>
    </location>
</feature>
<reference evidence="7" key="1">
    <citation type="submission" date="2012-02" db="EMBL/GenBank/DDBJ databases">
        <title>The complete genome of Solitalea canadensis DSM 3403.</title>
        <authorList>
            <consortium name="US DOE Joint Genome Institute (JGI-PGF)"/>
            <person name="Lucas S."/>
            <person name="Copeland A."/>
            <person name="Lapidus A."/>
            <person name="Glavina del Rio T."/>
            <person name="Dalin E."/>
            <person name="Tice H."/>
            <person name="Bruce D."/>
            <person name="Goodwin L."/>
            <person name="Pitluck S."/>
            <person name="Peters L."/>
            <person name="Ovchinnikova G."/>
            <person name="Lu M."/>
            <person name="Kyrpides N."/>
            <person name="Mavromatis K."/>
            <person name="Ivanova N."/>
            <person name="Brettin T."/>
            <person name="Detter J.C."/>
            <person name="Han C."/>
            <person name="Larimer F."/>
            <person name="Land M."/>
            <person name="Hauser L."/>
            <person name="Markowitz V."/>
            <person name="Cheng J.-F."/>
            <person name="Hugenholtz P."/>
            <person name="Woyke T."/>
            <person name="Wu D."/>
            <person name="Spring S."/>
            <person name="Schroeder M."/>
            <person name="Kopitz M."/>
            <person name="Brambilla E."/>
            <person name="Klenk H.-P."/>
            <person name="Eisen J.A."/>
        </authorList>
    </citation>
    <scope>NUCLEOTIDE SEQUENCE</scope>
    <source>
        <strain evidence="7">DSM 3403</strain>
    </source>
</reference>
<dbReference type="GO" id="GO:0016020">
    <property type="term" value="C:membrane"/>
    <property type="evidence" value="ECO:0007669"/>
    <property type="project" value="UniProtKB-SubCell"/>
</dbReference>
<evidence type="ECO:0000313" key="7">
    <source>
        <dbReference type="EMBL" id="AFD06764.1"/>
    </source>
</evidence>
<name>H8KQM6_SOLCM</name>
<evidence type="ECO:0000313" key="8">
    <source>
        <dbReference type="Proteomes" id="UP000007590"/>
    </source>
</evidence>
<evidence type="ECO:0000256" key="2">
    <source>
        <dbReference type="ARBA" id="ARBA00022448"/>
    </source>
</evidence>
<feature type="transmembrane region" description="Helical" evidence="6">
    <location>
        <begin position="403"/>
        <end position="421"/>
    </location>
</feature>
<dbReference type="AlphaFoldDB" id="H8KQM6"/>
<feature type="transmembrane region" description="Helical" evidence="6">
    <location>
        <begin position="140"/>
        <end position="163"/>
    </location>
</feature>
<feature type="transmembrane region" description="Helical" evidence="6">
    <location>
        <begin position="14"/>
        <end position="34"/>
    </location>
</feature>
<evidence type="ECO:0000256" key="6">
    <source>
        <dbReference type="SAM" id="Phobius"/>
    </source>
</evidence>
<feature type="transmembrane region" description="Helical" evidence="6">
    <location>
        <begin position="169"/>
        <end position="191"/>
    </location>
</feature>
<dbReference type="KEGG" id="scn:Solca_1698"/>
<keyword evidence="4 6" id="KW-1133">Transmembrane helix</keyword>
<gene>
    <name evidence="7" type="ordered locus">Solca_1698</name>
</gene>
<evidence type="ECO:0000256" key="5">
    <source>
        <dbReference type="ARBA" id="ARBA00023136"/>
    </source>
</evidence>
<evidence type="ECO:0000256" key="1">
    <source>
        <dbReference type="ARBA" id="ARBA00004141"/>
    </source>
</evidence>
<keyword evidence="3 6" id="KW-0812">Transmembrane</keyword>
<dbReference type="InterPro" id="IPR036259">
    <property type="entry name" value="MFS_trans_sf"/>
</dbReference>
<sequence>MQRNSVFKAWVPDWVVKATLIFCLTPSMMLLGLYNSNVTYAASYLDVQLEDMQFAMNITYGVLMATIIIENRLFRYFSTRNYLIGIYISIAIVLCLSAYTHNFFQFILLRIADGILMALPGIPLRSLLLSRFKSKDAIIIVYSFFYGLLLISSTLTMNIIVWMLDNFSWAYMAYTAALCQLLALGLILLTFNDERHVRKFPLYQIDWSSYILLLTITISGTYFFVYGEKKYWFQSTEIVIAGIVTLIGSALFILKQLNMKRPVFDLNVFKVADLRIGLGVFLIFYLSRSTLNICHSTMNRIWNWEQIHVVHVQYINVAGIITGLVISGIALARKLPLRFNLMFGFALLAVYHLWFTFLFVPDVSLQQIAIPYFLQGMGVGSIFIPLVLFTLSAVPDAQIVSGGLIAVLGRFGGTVLGFSFLQNAQVILQRKHYLKMQQFVSPESMNTQDRLTQLTQSFQLKGYSVDQSYQLAIKQLDTAIAKQSFLLTNMEIYTFVGIALIAVVILLMFNQHLKESMNLFKKRWWGFVLR</sequence>
<dbReference type="Gene3D" id="1.20.1250.20">
    <property type="entry name" value="MFS general substrate transporter like domains"/>
    <property type="match status" value="1"/>
</dbReference>
<feature type="transmembrane region" description="Helical" evidence="6">
    <location>
        <begin position="231"/>
        <end position="254"/>
    </location>
</feature>
<evidence type="ECO:0008006" key="9">
    <source>
        <dbReference type="Google" id="ProtNLM"/>
    </source>
</evidence>
<dbReference type="SUPFAM" id="SSF103473">
    <property type="entry name" value="MFS general substrate transporter"/>
    <property type="match status" value="1"/>
</dbReference>
<dbReference type="STRING" id="929556.Solca_1698"/>